<dbReference type="Gene3D" id="3.40.50.2300">
    <property type="match status" value="2"/>
</dbReference>
<dbReference type="CDD" id="cd06354">
    <property type="entry name" value="PBP1_PrnA-like"/>
    <property type="match status" value="1"/>
</dbReference>
<evidence type="ECO:0000313" key="10">
    <source>
        <dbReference type="Proteomes" id="UP000613840"/>
    </source>
</evidence>
<comment type="similarity">
    <text evidence="2">Belongs to the BMP lipoprotein family.</text>
</comment>
<keyword evidence="10" id="KW-1185">Reference proteome</keyword>
<dbReference type="SUPFAM" id="SSF53822">
    <property type="entry name" value="Periplasmic binding protein-like I"/>
    <property type="match status" value="1"/>
</dbReference>
<dbReference type="EMBL" id="BMMZ01000013">
    <property type="protein sequence ID" value="GGL78166.1"/>
    <property type="molecule type" value="Genomic_DNA"/>
</dbReference>
<keyword evidence="5" id="KW-0472">Membrane</keyword>
<dbReference type="AlphaFoldDB" id="A0A917SF52"/>
<gene>
    <name evidence="9" type="ORF">GCM10011575_40610</name>
</gene>
<comment type="subcellular location">
    <subcellularLocation>
        <location evidence="1">Cell membrane</location>
        <topology evidence="1">Lipid-anchor</topology>
    </subcellularLocation>
</comment>
<accession>A0A917SF52</accession>
<dbReference type="Pfam" id="PF02608">
    <property type="entry name" value="Bmp"/>
    <property type="match status" value="1"/>
</dbReference>
<dbReference type="PANTHER" id="PTHR34296:SF2">
    <property type="entry name" value="ABC TRANSPORTER GUANOSINE-BINDING PROTEIN NUPN"/>
    <property type="match status" value="1"/>
</dbReference>
<dbReference type="InterPro" id="IPR028082">
    <property type="entry name" value="Peripla_BP_I"/>
</dbReference>
<keyword evidence="6" id="KW-0449">Lipoprotein</keyword>
<dbReference type="Proteomes" id="UP000613840">
    <property type="component" value="Unassembled WGS sequence"/>
</dbReference>
<dbReference type="GO" id="GO:0005886">
    <property type="term" value="C:plasma membrane"/>
    <property type="evidence" value="ECO:0007669"/>
    <property type="project" value="UniProtKB-SubCell"/>
</dbReference>
<evidence type="ECO:0000256" key="4">
    <source>
        <dbReference type="ARBA" id="ARBA00022729"/>
    </source>
</evidence>
<evidence type="ECO:0000256" key="6">
    <source>
        <dbReference type="ARBA" id="ARBA00023288"/>
    </source>
</evidence>
<evidence type="ECO:0000259" key="8">
    <source>
        <dbReference type="Pfam" id="PF02608"/>
    </source>
</evidence>
<proteinExistence type="inferred from homology"/>
<evidence type="ECO:0000256" key="5">
    <source>
        <dbReference type="ARBA" id="ARBA00023136"/>
    </source>
</evidence>
<keyword evidence="3" id="KW-1003">Cell membrane</keyword>
<feature type="signal peptide" evidence="7">
    <location>
        <begin position="1"/>
        <end position="20"/>
    </location>
</feature>
<dbReference type="InterPro" id="IPR003760">
    <property type="entry name" value="PnrA-like"/>
</dbReference>
<sequence>MKKSLFVSATAAAAVVLALAGCAKPPASSSGAPANTPAGGKTSAAAPAGGFKACMISDTGGFDDKSFNQTSYKGMEDAKKALGIQTASVESKAASDYATNIQSMVDAKCNVIVTVGYTLSDDTLAAAKKNPDIDFAIVDNYDPKYAEVKNLKGLQFNTAQSAFLGGYLAAAMTKTGKVGTFGGQKLSTVTIYMDGFAQGVQYYNQQQKKDVQVLGWDVAKQDGDFTNDFSNPSTGLTQAKNLISQGADVIFPVAGGAGEGALQAAKASSGKVNTIWVDTDGCVSAADYCPQIISSVYKGMDVAVQKVITDSKNGTFDPSPYVGTLQNQGTGLTGFHDWDSKVPADVKSQLKQLQSDIISGKIKITSKAQPTS</sequence>
<evidence type="ECO:0000256" key="2">
    <source>
        <dbReference type="ARBA" id="ARBA00008610"/>
    </source>
</evidence>
<evidence type="ECO:0000256" key="7">
    <source>
        <dbReference type="SAM" id="SignalP"/>
    </source>
</evidence>
<name>A0A917SF52_9ACTN</name>
<protein>
    <submittedName>
        <fullName evidence="9">BMP family ABC transporter substrate-binding protein</fullName>
    </submittedName>
</protein>
<feature type="domain" description="ABC transporter substrate-binding protein PnrA-like" evidence="8">
    <location>
        <begin position="54"/>
        <end position="320"/>
    </location>
</feature>
<comment type="caution">
    <text evidence="9">The sequence shown here is derived from an EMBL/GenBank/DDBJ whole genome shotgun (WGS) entry which is preliminary data.</text>
</comment>
<reference evidence="9" key="1">
    <citation type="journal article" date="2014" name="Int. J. Syst. Evol. Microbiol.">
        <title>Complete genome sequence of Corynebacterium casei LMG S-19264T (=DSM 44701T), isolated from a smear-ripened cheese.</title>
        <authorList>
            <consortium name="US DOE Joint Genome Institute (JGI-PGF)"/>
            <person name="Walter F."/>
            <person name="Albersmeier A."/>
            <person name="Kalinowski J."/>
            <person name="Ruckert C."/>
        </authorList>
    </citation>
    <scope>NUCLEOTIDE SEQUENCE</scope>
    <source>
        <strain evidence="9">CGMCC 4.7306</strain>
    </source>
</reference>
<evidence type="ECO:0000313" key="9">
    <source>
        <dbReference type="EMBL" id="GGL78166.1"/>
    </source>
</evidence>
<evidence type="ECO:0000256" key="1">
    <source>
        <dbReference type="ARBA" id="ARBA00004193"/>
    </source>
</evidence>
<dbReference type="InterPro" id="IPR050957">
    <property type="entry name" value="BMP_lipoprotein"/>
</dbReference>
<reference evidence="9" key="2">
    <citation type="submission" date="2020-09" db="EMBL/GenBank/DDBJ databases">
        <authorList>
            <person name="Sun Q."/>
            <person name="Zhou Y."/>
        </authorList>
    </citation>
    <scope>NUCLEOTIDE SEQUENCE</scope>
    <source>
        <strain evidence="9">CGMCC 4.7306</strain>
    </source>
</reference>
<dbReference type="RefSeq" id="WP_188897265.1">
    <property type="nucleotide sequence ID" value="NZ_BMMZ01000013.1"/>
</dbReference>
<feature type="chain" id="PRO_5038350451" evidence="7">
    <location>
        <begin position="21"/>
        <end position="372"/>
    </location>
</feature>
<dbReference type="PROSITE" id="PS51257">
    <property type="entry name" value="PROKAR_LIPOPROTEIN"/>
    <property type="match status" value="1"/>
</dbReference>
<dbReference type="PANTHER" id="PTHR34296">
    <property type="entry name" value="TRANSCRIPTIONAL ACTIVATOR PROTEIN MED"/>
    <property type="match status" value="1"/>
</dbReference>
<evidence type="ECO:0000256" key="3">
    <source>
        <dbReference type="ARBA" id="ARBA00022475"/>
    </source>
</evidence>
<keyword evidence="4 7" id="KW-0732">Signal</keyword>
<organism evidence="9 10">
    <name type="scientific">Microlunatus endophyticus</name>
    <dbReference type="NCBI Taxonomy" id="1716077"/>
    <lineage>
        <taxon>Bacteria</taxon>
        <taxon>Bacillati</taxon>
        <taxon>Actinomycetota</taxon>
        <taxon>Actinomycetes</taxon>
        <taxon>Propionibacteriales</taxon>
        <taxon>Propionibacteriaceae</taxon>
        <taxon>Microlunatus</taxon>
    </lineage>
</organism>